<dbReference type="Gene3D" id="2.30.30.40">
    <property type="entry name" value="SH3 Domains"/>
    <property type="match status" value="1"/>
</dbReference>
<accession>A0ABV6BPH7</accession>
<reference evidence="1 2" key="1">
    <citation type="submission" date="2024-09" db="EMBL/GenBank/DDBJ databases">
        <authorList>
            <person name="Sun Q."/>
            <person name="Mori K."/>
        </authorList>
    </citation>
    <scope>NUCLEOTIDE SEQUENCE [LARGE SCALE GENOMIC DNA]</scope>
    <source>
        <strain evidence="1 2">CGMCC 1.12926</strain>
    </source>
</reference>
<proteinExistence type="predicted"/>
<comment type="caution">
    <text evidence="1">The sequence shown here is derived from an EMBL/GenBank/DDBJ whole genome shotgun (WGS) entry which is preliminary data.</text>
</comment>
<name>A0ABV6BPH7_9FLAO</name>
<dbReference type="Proteomes" id="UP001589734">
    <property type="component" value="Unassembled WGS sequence"/>
</dbReference>
<gene>
    <name evidence="1" type="ORF">ACFFLS_09940</name>
</gene>
<organism evidence="1 2">
    <name type="scientific">Flavobacterium procerum</name>
    <dbReference type="NCBI Taxonomy" id="1455569"/>
    <lineage>
        <taxon>Bacteria</taxon>
        <taxon>Pseudomonadati</taxon>
        <taxon>Bacteroidota</taxon>
        <taxon>Flavobacteriia</taxon>
        <taxon>Flavobacteriales</taxon>
        <taxon>Flavobacteriaceae</taxon>
        <taxon>Flavobacterium</taxon>
    </lineage>
</organism>
<evidence type="ECO:0000313" key="1">
    <source>
        <dbReference type="EMBL" id="MFC0077360.1"/>
    </source>
</evidence>
<dbReference type="EMBL" id="JBHLYW010000008">
    <property type="protein sequence ID" value="MFC0077360.1"/>
    <property type="molecule type" value="Genomic_DNA"/>
</dbReference>
<evidence type="ECO:0000313" key="2">
    <source>
        <dbReference type="Proteomes" id="UP001589734"/>
    </source>
</evidence>
<protein>
    <recommendedName>
        <fullName evidence="3">SH3 domain-containing protein</fullName>
    </recommendedName>
</protein>
<keyword evidence="2" id="KW-1185">Reference proteome</keyword>
<evidence type="ECO:0008006" key="3">
    <source>
        <dbReference type="Google" id="ProtNLM"/>
    </source>
</evidence>
<sequence length="343" mass="39786">MVNLVLISCLFISCKENNSSSSTKTAKVSEFGNTGIVSAISGTIIYSENSVESEKIGKLNYAEKVTIVNLNNDKKLLGINLNGKYGYVEKAAIEIISPEVNKKSYFTKDCYCLLKSNKIKTINFPTKFDTIHFLFNDDKINMVQQILYYRKGSDEKITPIDTTNLGYSTVYRYIDKNNNFTCQVIDPDKNERFLDCYNTRTNYKIRENKTTFTNSYDDVIFELYFAKNLFNLDVCYAKIDYPEFIDPLQSFDFKNQNLIIEQEISQINKNIPVRLYDINTSEPVAYNQCFLFFNYLRDIKIIEKNGKKRYFAKINIPENEDSALKGEFYIDLKEVAMFASITY</sequence>